<evidence type="ECO:0000256" key="4">
    <source>
        <dbReference type="SAM" id="Phobius"/>
    </source>
</evidence>
<evidence type="ECO:0000256" key="2">
    <source>
        <dbReference type="ARBA" id="ARBA00009477"/>
    </source>
</evidence>
<dbReference type="SUPFAM" id="SSF111369">
    <property type="entry name" value="HlyD-like secretion proteins"/>
    <property type="match status" value="2"/>
</dbReference>
<evidence type="ECO:0000313" key="8">
    <source>
        <dbReference type="Proteomes" id="UP000231426"/>
    </source>
</evidence>
<keyword evidence="4" id="KW-1133">Transmembrane helix</keyword>
<dbReference type="Pfam" id="PF25954">
    <property type="entry name" value="Beta-barrel_RND_2"/>
    <property type="match status" value="1"/>
</dbReference>
<comment type="caution">
    <text evidence="7">The sequence shown here is derived from an EMBL/GenBank/DDBJ whole genome shotgun (WGS) entry which is preliminary data.</text>
</comment>
<dbReference type="EMBL" id="PFBV01000006">
    <property type="protein sequence ID" value="PIT88026.1"/>
    <property type="molecule type" value="Genomic_DNA"/>
</dbReference>
<feature type="domain" description="Multidrug resistance protein MdtA-like C-terminal permuted SH3" evidence="6">
    <location>
        <begin position="516"/>
        <end position="576"/>
    </location>
</feature>
<keyword evidence="3" id="KW-0175">Coiled coil</keyword>
<evidence type="ECO:0000259" key="6">
    <source>
        <dbReference type="Pfam" id="PF25967"/>
    </source>
</evidence>
<dbReference type="GO" id="GO:0030313">
    <property type="term" value="C:cell envelope"/>
    <property type="evidence" value="ECO:0007669"/>
    <property type="project" value="UniProtKB-SubCell"/>
</dbReference>
<name>A0A2M6W5F8_9BACT</name>
<proteinExistence type="inferred from homology"/>
<dbReference type="PANTHER" id="PTHR32347">
    <property type="entry name" value="EFFLUX SYSTEM COMPONENT YKNX-RELATED"/>
    <property type="match status" value="1"/>
</dbReference>
<feature type="domain" description="CusB-like beta-barrel" evidence="5">
    <location>
        <begin position="435"/>
        <end position="511"/>
    </location>
</feature>
<dbReference type="InterPro" id="IPR058792">
    <property type="entry name" value="Beta-barrel_RND_2"/>
</dbReference>
<comment type="subcellular location">
    <subcellularLocation>
        <location evidence="1">Cell envelope</location>
    </subcellularLocation>
</comment>
<reference evidence="8" key="1">
    <citation type="submission" date="2017-09" db="EMBL/GenBank/DDBJ databases">
        <title>Depth-based differentiation of microbial function through sediment-hosted aquifers and enrichment of novel symbionts in the deep terrestrial subsurface.</title>
        <authorList>
            <person name="Probst A.J."/>
            <person name="Ladd B."/>
            <person name="Jarett J.K."/>
            <person name="Geller-Mcgrath D.E."/>
            <person name="Sieber C.M.K."/>
            <person name="Emerson J.B."/>
            <person name="Anantharaman K."/>
            <person name="Thomas B.C."/>
            <person name="Malmstrom R."/>
            <person name="Stieglmeier M."/>
            <person name="Klingl A."/>
            <person name="Woyke T."/>
            <person name="Ryan C.M."/>
            <person name="Banfield J.F."/>
        </authorList>
    </citation>
    <scope>NUCLEOTIDE SEQUENCE [LARGE SCALE GENOMIC DNA]</scope>
</reference>
<dbReference type="Proteomes" id="UP000231426">
    <property type="component" value="Unassembled WGS sequence"/>
</dbReference>
<sequence>MKIFKTKKFYIILVVILIVVAIGYNQYKKANQPIQYETAKVKLGDVIQTVEATGKVESSTELSLRFEISGTLDSVNVKEGDVIKSGKVLASLKAGELSAAVAQARANLNQKIAGATDAEIEYYRAVAQAAKADWDKTIVDTANSISVAERAVETAENNLKLVEGGNDNQIVSQAYESAVAVLHATLSKVDDGLTQADNILGVDNNFANDSFEQYLSITDINKLTTAKALYVEAKMARYNARTVIDMLTTVSAHEAIDNALPLAETALSKTNSVLSATVDALNATLPSGTFTQATLESKKTTVETSRAAVTAQYTAQIDQKQAIVNAKNSFTTYTIAYSKAVSDLNNVKATASGSIAIKESVYNQAAANLKNKENPSREVDLAPLRAALAQAEANWSKAFLYAPIDGMITKINKKRGEFVSATEVAVQMLSPHYEISVDIPETDVIKLKLNDAAVITLDAFGDETKFSGKIISIDPASTEIQDVVYYRVKVAIDDTDKQIKSGMTANITISTDKRENVLTIPFRATRTGEEGKIVRVLKNGEVQEVMIVLGLRGDDGRVEIVNGLDEGDEIIISTLQSN</sequence>
<protein>
    <submittedName>
        <fullName evidence="7">Uncharacterized protein</fullName>
    </submittedName>
</protein>
<evidence type="ECO:0000256" key="1">
    <source>
        <dbReference type="ARBA" id="ARBA00004196"/>
    </source>
</evidence>
<accession>A0A2M6W5F8</accession>
<organism evidence="7 8">
    <name type="scientific">Candidatus Magasanikbacteria bacterium CG10_big_fil_rev_8_21_14_0_10_36_32</name>
    <dbReference type="NCBI Taxonomy" id="1974646"/>
    <lineage>
        <taxon>Bacteria</taxon>
        <taxon>Candidatus Magasanikiibacteriota</taxon>
    </lineage>
</organism>
<dbReference type="GO" id="GO:0022857">
    <property type="term" value="F:transmembrane transporter activity"/>
    <property type="evidence" value="ECO:0007669"/>
    <property type="project" value="InterPro"/>
</dbReference>
<evidence type="ECO:0000259" key="5">
    <source>
        <dbReference type="Pfam" id="PF25954"/>
    </source>
</evidence>
<evidence type="ECO:0000256" key="3">
    <source>
        <dbReference type="ARBA" id="ARBA00023054"/>
    </source>
</evidence>
<dbReference type="InterPro" id="IPR050465">
    <property type="entry name" value="UPF0194_transport"/>
</dbReference>
<dbReference type="Pfam" id="PF25967">
    <property type="entry name" value="RND-MFP_C"/>
    <property type="match status" value="1"/>
</dbReference>
<dbReference type="Gene3D" id="2.40.420.20">
    <property type="match status" value="1"/>
</dbReference>
<dbReference type="Gene3D" id="2.40.50.100">
    <property type="match status" value="1"/>
</dbReference>
<dbReference type="InterPro" id="IPR058627">
    <property type="entry name" value="MdtA-like_C"/>
</dbReference>
<dbReference type="AlphaFoldDB" id="A0A2M6W5F8"/>
<feature type="transmembrane region" description="Helical" evidence="4">
    <location>
        <begin position="9"/>
        <end position="27"/>
    </location>
</feature>
<comment type="similarity">
    <text evidence="2">Belongs to the membrane fusion protein (MFP) (TC 8.A.1) family.</text>
</comment>
<evidence type="ECO:0000313" key="7">
    <source>
        <dbReference type="EMBL" id="PIT88026.1"/>
    </source>
</evidence>
<dbReference type="Gene3D" id="2.40.30.170">
    <property type="match status" value="1"/>
</dbReference>
<keyword evidence="4" id="KW-0812">Transmembrane</keyword>
<dbReference type="InterPro" id="IPR006143">
    <property type="entry name" value="RND_pump_MFP"/>
</dbReference>
<keyword evidence="4" id="KW-0472">Membrane</keyword>
<gene>
    <name evidence="7" type="ORF">COU29_04455</name>
</gene>
<dbReference type="GO" id="GO:0016020">
    <property type="term" value="C:membrane"/>
    <property type="evidence" value="ECO:0007669"/>
    <property type="project" value="InterPro"/>
</dbReference>
<dbReference type="NCBIfam" id="TIGR01730">
    <property type="entry name" value="RND_mfp"/>
    <property type="match status" value="1"/>
</dbReference>
<dbReference type="Gene3D" id="1.10.287.470">
    <property type="entry name" value="Helix hairpin bin"/>
    <property type="match status" value="1"/>
</dbReference>
<dbReference type="PANTHER" id="PTHR32347:SF23">
    <property type="entry name" value="BLL5650 PROTEIN"/>
    <property type="match status" value="1"/>
</dbReference>